<dbReference type="EMBL" id="AP028679">
    <property type="protein sequence ID" value="BEQ16721.1"/>
    <property type="molecule type" value="Genomic_DNA"/>
</dbReference>
<reference evidence="3" key="1">
    <citation type="journal article" date="2023" name="Arch. Microbiol.">
        <title>Desulfoferula mesophilus gen. nov. sp. nov., a mesophilic sulfate-reducing bacterium isolated from a brackish lake sediment.</title>
        <authorList>
            <person name="Watanabe T."/>
            <person name="Yabe T."/>
            <person name="Tsuji J.M."/>
            <person name="Fukui M."/>
        </authorList>
    </citation>
    <scope>NUCLEOTIDE SEQUENCE [LARGE SCALE GENOMIC DNA]</scope>
    <source>
        <strain evidence="3">12FAK</strain>
    </source>
</reference>
<evidence type="ECO:0000313" key="2">
    <source>
        <dbReference type="EMBL" id="BEQ16721.1"/>
    </source>
</evidence>
<organism evidence="2 3">
    <name type="scientific">Desulfoferula mesophila</name>
    <dbReference type="NCBI Taxonomy" id="3058419"/>
    <lineage>
        <taxon>Bacteria</taxon>
        <taxon>Pseudomonadati</taxon>
        <taxon>Thermodesulfobacteriota</taxon>
        <taxon>Desulfarculia</taxon>
        <taxon>Desulfarculales</taxon>
        <taxon>Desulfarculaceae</taxon>
        <taxon>Desulfoferula</taxon>
    </lineage>
</organism>
<evidence type="ECO:0000313" key="3">
    <source>
        <dbReference type="Proteomes" id="UP001366166"/>
    </source>
</evidence>
<dbReference type="Proteomes" id="UP001366166">
    <property type="component" value="Chromosome"/>
</dbReference>
<proteinExistence type="predicted"/>
<name>A0AAU9ESD7_9BACT</name>
<keyword evidence="1" id="KW-1133">Transmembrane helix</keyword>
<protein>
    <submittedName>
        <fullName evidence="2">Uncharacterized protein</fullName>
    </submittedName>
</protein>
<accession>A0AAU9ESD7</accession>
<feature type="transmembrane region" description="Helical" evidence="1">
    <location>
        <begin position="79"/>
        <end position="98"/>
    </location>
</feature>
<gene>
    <name evidence="2" type="ORF">FAK_37870</name>
</gene>
<keyword evidence="1" id="KW-0472">Membrane</keyword>
<keyword evidence="3" id="KW-1185">Reference proteome</keyword>
<dbReference type="KEGG" id="dmp:FAK_37870"/>
<sequence>MRRAIVSPLLSGLVIPGLGQIVNRQVGKGAMMVAAASLLFMLTLGFAFHEISQAVLALDGYAGPDKIGALRAQLIKQGVGWLLTLGGLTAALWIYGIIDAYKGGRARDAQLAGQ</sequence>
<feature type="transmembrane region" description="Helical" evidence="1">
    <location>
        <begin position="29"/>
        <end position="48"/>
    </location>
</feature>
<evidence type="ECO:0000256" key="1">
    <source>
        <dbReference type="SAM" id="Phobius"/>
    </source>
</evidence>
<keyword evidence="1" id="KW-0812">Transmembrane</keyword>
<dbReference type="RefSeq" id="WP_338602961.1">
    <property type="nucleotide sequence ID" value="NZ_AP028679.1"/>
</dbReference>
<dbReference type="AlphaFoldDB" id="A0AAU9ESD7"/>